<comment type="similarity">
    <text evidence="2">Belongs to the NXF family.</text>
</comment>
<dbReference type="Proteomes" id="UP000521872">
    <property type="component" value="Unassembled WGS sequence"/>
</dbReference>
<dbReference type="EMBL" id="JAACJL010000045">
    <property type="protein sequence ID" value="KAF4613892.1"/>
    <property type="molecule type" value="Genomic_DNA"/>
</dbReference>
<accession>A0A8H4QMJ5</accession>
<dbReference type="SUPFAM" id="SSF46934">
    <property type="entry name" value="UBA-like"/>
    <property type="match status" value="1"/>
</dbReference>
<organism evidence="11 12">
    <name type="scientific">Agrocybe pediades</name>
    <dbReference type="NCBI Taxonomy" id="84607"/>
    <lineage>
        <taxon>Eukaryota</taxon>
        <taxon>Fungi</taxon>
        <taxon>Dikarya</taxon>
        <taxon>Basidiomycota</taxon>
        <taxon>Agaricomycotina</taxon>
        <taxon>Agaricomycetes</taxon>
        <taxon>Agaricomycetidae</taxon>
        <taxon>Agaricales</taxon>
        <taxon>Agaricineae</taxon>
        <taxon>Strophariaceae</taxon>
        <taxon>Agrocybe</taxon>
    </lineage>
</organism>
<dbReference type="GO" id="GO:0016973">
    <property type="term" value="P:poly(A)+ mRNA export from nucleus"/>
    <property type="evidence" value="ECO:0007669"/>
    <property type="project" value="TreeGrafter"/>
</dbReference>
<evidence type="ECO:0000256" key="1">
    <source>
        <dbReference type="ARBA" id="ARBA00004123"/>
    </source>
</evidence>
<dbReference type="InterPro" id="IPR032710">
    <property type="entry name" value="NTF2-like_dom_sf"/>
</dbReference>
<dbReference type="GO" id="GO:0005634">
    <property type="term" value="C:nucleus"/>
    <property type="evidence" value="ECO:0007669"/>
    <property type="project" value="UniProtKB-SubCell"/>
</dbReference>
<dbReference type="InterPro" id="IPR018222">
    <property type="entry name" value="Nuclear_transport_factor_2_euk"/>
</dbReference>
<sequence>MSVSSASAPVPGSKAIAATALRNAGLIDRDAPMRDATDTPGGRKGKLRSGRTSARISDLTKDRPMSNGTRMHPIRLSASTGSSDSISIRGAARPSALGGRIRRNAVSGTGSVGSASQIPVRISTKPKAVEAWRELVQKRYNAEAKYLNLDSMIDDEVVKKYNLTPPGFGGNARDAAVIFKLASQLKPEVQTLSLANNNLTGVLLTQMHKYLPGLVNLSLQNNKLKEKREVSMISPRKEKMPNLRELVLTGNPLRENAIKNGQYAVYRSDVVRRFAALEVLDQEPVSQISFDAPHASTSDLPVEKPSATTFPFPMGPSFVAGIDGATFSDFLVRYFNALDSQRETLVNAYDPAATFSFSVNTTIPTRAKLSGFHTSMPNQRKLIWGDWLEVGSRNLNRIGSDPEKMLSNLHIGSDKIIETLVKLPRTNHDINGSGEKFCIDAYPVPHSGSMALLTTVHGEFTEPSTGGIRSFDRTFMLVPAPEGSRAKLNGWNVVILSDQWIIRCYSSHEAWKAGPLLVQALPKQEPFTINSLPADQQTALASLPEAQRNLVVQVCAQTKLNARFAVDCLAGNEWDLTRAIANFNQVKDSLAPDAFL</sequence>
<dbReference type="SUPFAM" id="SSF52058">
    <property type="entry name" value="L domain-like"/>
    <property type="match status" value="1"/>
</dbReference>
<dbReference type="SMART" id="SM00804">
    <property type="entry name" value="TAP_C"/>
    <property type="match status" value="1"/>
</dbReference>
<evidence type="ECO:0000313" key="11">
    <source>
        <dbReference type="EMBL" id="KAF4613892.1"/>
    </source>
</evidence>
<comment type="caution">
    <text evidence="11">The sequence shown here is derived from an EMBL/GenBank/DDBJ whole genome shotgun (WGS) entry which is preliminary data.</text>
</comment>
<evidence type="ECO:0000313" key="12">
    <source>
        <dbReference type="Proteomes" id="UP000521872"/>
    </source>
</evidence>
<dbReference type="PANTHER" id="PTHR10662">
    <property type="entry name" value="NUCLEAR RNA EXPORT FACTOR"/>
    <property type="match status" value="1"/>
</dbReference>
<dbReference type="CDD" id="cd14342">
    <property type="entry name" value="UBA_TAP-C"/>
    <property type="match status" value="1"/>
</dbReference>
<feature type="domain" description="TAP-C" evidence="10">
    <location>
        <begin position="545"/>
        <end position="596"/>
    </location>
</feature>
<dbReference type="AlphaFoldDB" id="A0A8H4QMJ5"/>
<name>A0A8H4QMJ5_9AGAR</name>
<evidence type="ECO:0000256" key="7">
    <source>
        <dbReference type="ARBA" id="ARBA00023242"/>
    </source>
</evidence>
<evidence type="ECO:0000256" key="8">
    <source>
        <dbReference type="SAM" id="MobiDB-lite"/>
    </source>
</evidence>
<dbReference type="Gene3D" id="3.80.10.10">
    <property type="entry name" value="Ribonuclease Inhibitor"/>
    <property type="match status" value="1"/>
</dbReference>
<dbReference type="Pfam" id="PF22602">
    <property type="entry name" value="NXF_NTF2"/>
    <property type="match status" value="1"/>
</dbReference>
<keyword evidence="6" id="KW-0509">mRNA transport</keyword>
<dbReference type="InterPro" id="IPR009060">
    <property type="entry name" value="UBA-like_sf"/>
</dbReference>
<feature type="compositionally biased region" description="Low complexity" evidence="8">
    <location>
        <begin position="77"/>
        <end position="87"/>
    </location>
</feature>
<evidence type="ECO:0000256" key="2">
    <source>
        <dbReference type="ARBA" id="ARBA00009285"/>
    </source>
</evidence>
<feature type="compositionally biased region" description="Low complexity" evidence="8">
    <location>
        <begin position="105"/>
        <end position="116"/>
    </location>
</feature>
<keyword evidence="5" id="KW-0677">Repeat</keyword>
<reference evidence="11 12" key="1">
    <citation type="submission" date="2019-12" db="EMBL/GenBank/DDBJ databases">
        <authorList>
            <person name="Floudas D."/>
            <person name="Bentzer J."/>
            <person name="Ahren D."/>
            <person name="Johansson T."/>
            <person name="Persson P."/>
            <person name="Tunlid A."/>
        </authorList>
    </citation>
    <scope>NUCLEOTIDE SEQUENCE [LARGE SCALE GENOMIC DNA]</scope>
    <source>
        <strain evidence="11 12">CBS 102.39</strain>
    </source>
</reference>
<feature type="domain" description="NTF2" evidence="9">
    <location>
        <begin position="326"/>
        <end position="502"/>
    </location>
</feature>
<keyword evidence="3" id="KW-0813">Transport</keyword>
<protein>
    <recommendedName>
        <fullName evidence="13">NTF2-like protein</fullName>
    </recommendedName>
</protein>
<dbReference type="Gene3D" id="1.10.8.10">
    <property type="entry name" value="DNA helicase RuvA subunit, C-terminal domain"/>
    <property type="match status" value="1"/>
</dbReference>
<feature type="compositionally biased region" description="Basic and acidic residues" evidence="8">
    <location>
        <begin position="28"/>
        <end position="37"/>
    </location>
</feature>
<keyword evidence="7" id="KW-0539">Nucleus</keyword>
<evidence type="ECO:0008006" key="13">
    <source>
        <dbReference type="Google" id="ProtNLM"/>
    </source>
</evidence>
<dbReference type="SUPFAM" id="SSF54427">
    <property type="entry name" value="NTF2-like"/>
    <property type="match status" value="1"/>
</dbReference>
<keyword evidence="12" id="KW-1185">Reference proteome</keyword>
<evidence type="ECO:0000259" key="10">
    <source>
        <dbReference type="PROSITE" id="PS51281"/>
    </source>
</evidence>
<proteinExistence type="inferred from homology"/>
<evidence type="ECO:0000256" key="4">
    <source>
        <dbReference type="ARBA" id="ARBA00022614"/>
    </source>
</evidence>
<dbReference type="InterPro" id="IPR032675">
    <property type="entry name" value="LRR_dom_sf"/>
</dbReference>
<feature type="region of interest" description="Disordered" evidence="8">
    <location>
        <begin position="28"/>
        <end position="117"/>
    </location>
</feature>
<keyword evidence="4" id="KW-0433">Leucine-rich repeat</keyword>
<dbReference type="InterPro" id="IPR005637">
    <property type="entry name" value="TAP_C_dom"/>
</dbReference>
<dbReference type="PROSITE" id="PS50177">
    <property type="entry name" value="NTF2_DOMAIN"/>
    <property type="match status" value="1"/>
</dbReference>
<dbReference type="Pfam" id="PF03943">
    <property type="entry name" value="TAP_C"/>
    <property type="match status" value="1"/>
</dbReference>
<dbReference type="Gene3D" id="3.10.450.50">
    <property type="match status" value="1"/>
</dbReference>
<gene>
    <name evidence="11" type="ORF">D9613_007952</name>
</gene>
<evidence type="ECO:0000259" key="9">
    <source>
        <dbReference type="PROSITE" id="PS50177"/>
    </source>
</evidence>
<comment type="subcellular location">
    <subcellularLocation>
        <location evidence="1">Nucleus</location>
    </subcellularLocation>
</comment>
<dbReference type="PROSITE" id="PS51281">
    <property type="entry name" value="TAP_C"/>
    <property type="match status" value="1"/>
</dbReference>
<dbReference type="PANTHER" id="PTHR10662:SF22">
    <property type="entry name" value="NUCLEAR RNA EXPORT FACTOR 1"/>
    <property type="match status" value="1"/>
</dbReference>
<dbReference type="GO" id="GO:0003723">
    <property type="term" value="F:RNA binding"/>
    <property type="evidence" value="ECO:0007669"/>
    <property type="project" value="TreeGrafter"/>
</dbReference>
<dbReference type="InterPro" id="IPR030217">
    <property type="entry name" value="NXF_fam"/>
</dbReference>
<evidence type="ECO:0000256" key="3">
    <source>
        <dbReference type="ARBA" id="ARBA00022448"/>
    </source>
</evidence>
<evidence type="ECO:0000256" key="5">
    <source>
        <dbReference type="ARBA" id="ARBA00022737"/>
    </source>
</evidence>
<evidence type="ECO:0000256" key="6">
    <source>
        <dbReference type="ARBA" id="ARBA00022816"/>
    </source>
</evidence>
<dbReference type="InterPro" id="IPR002075">
    <property type="entry name" value="NTF2_dom"/>
</dbReference>